<evidence type="ECO:0000256" key="7">
    <source>
        <dbReference type="ARBA" id="ARBA00022723"/>
    </source>
</evidence>
<keyword evidence="5" id="KW-0597">Phosphoprotein</keyword>
<dbReference type="GO" id="GO:0005886">
    <property type="term" value="C:plasma membrane"/>
    <property type="evidence" value="ECO:0007669"/>
    <property type="project" value="UniProtKB-SubCell"/>
</dbReference>
<dbReference type="Pfam" id="PF00702">
    <property type="entry name" value="Hydrolase"/>
    <property type="match status" value="1"/>
</dbReference>
<dbReference type="InterPro" id="IPR027256">
    <property type="entry name" value="P-typ_ATPase_IB"/>
</dbReference>
<feature type="transmembrane region" description="Helical" evidence="15">
    <location>
        <begin position="173"/>
        <end position="195"/>
    </location>
</feature>
<dbReference type="PANTHER" id="PTHR43520:SF5">
    <property type="entry name" value="CATION-TRANSPORTING P-TYPE ATPASE-RELATED"/>
    <property type="match status" value="1"/>
</dbReference>
<evidence type="ECO:0000313" key="18">
    <source>
        <dbReference type="Proteomes" id="UP000320948"/>
    </source>
</evidence>
<evidence type="ECO:0000256" key="8">
    <source>
        <dbReference type="ARBA" id="ARBA00022741"/>
    </source>
</evidence>
<comment type="subcellular location">
    <subcellularLocation>
        <location evidence="1">Cell membrane</location>
        <topology evidence="1">Multi-pass membrane protein</topology>
    </subcellularLocation>
</comment>
<dbReference type="GO" id="GO:0016887">
    <property type="term" value="F:ATP hydrolysis activity"/>
    <property type="evidence" value="ECO:0007669"/>
    <property type="project" value="InterPro"/>
</dbReference>
<comment type="caution">
    <text evidence="17">The sequence shown here is derived from an EMBL/GenBank/DDBJ whole genome shotgun (WGS) entry which is preliminary data.</text>
</comment>
<dbReference type="SUPFAM" id="SSF81653">
    <property type="entry name" value="Calcium ATPase, transduction domain A"/>
    <property type="match status" value="1"/>
</dbReference>
<feature type="domain" description="HMA" evidence="16">
    <location>
        <begin position="24"/>
        <end position="90"/>
    </location>
</feature>
<dbReference type="NCBIfam" id="TIGR01494">
    <property type="entry name" value="ATPase_P-type"/>
    <property type="match status" value="1"/>
</dbReference>
<protein>
    <submittedName>
        <fullName evidence="17">Cadmium-translocating P-type ATPase</fullName>
        <ecNumber evidence="17">3.6.3.3</ecNumber>
    </submittedName>
</protein>
<dbReference type="PROSITE" id="PS00154">
    <property type="entry name" value="ATPASE_E1_E2"/>
    <property type="match status" value="1"/>
</dbReference>
<proteinExistence type="inferred from homology"/>
<dbReference type="PRINTS" id="PR00119">
    <property type="entry name" value="CATATPASE"/>
</dbReference>
<keyword evidence="4 15" id="KW-1003">Cell membrane</keyword>
<gene>
    <name evidence="17" type="primary">cadA</name>
    <name evidence="17" type="ORF">DI628_06735</name>
</gene>
<dbReference type="Gene3D" id="2.70.150.10">
    <property type="entry name" value="Calcium-transporting ATPase, cytoplasmic transduction domain A"/>
    <property type="match status" value="1"/>
</dbReference>
<evidence type="ECO:0000256" key="13">
    <source>
        <dbReference type="ARBA" id="ARBA00023065"/>
    </source>
</evidence>
<keyword evidence="12 15" id="KW-1133">Transmembrane helix</keyword>
<dbReference type="GO" id="GO:0005524">
    <property type="term" value="F:ATP binding"/>
    <property type="evidence" value="ECO:0007669"/>
    <property type="project" value="UniProtKB-UniRule"/>
</dbReference>
<dbReference type="GO" id="GO:0055070">
    <property type="term" value="P:copper ion homeostasis"/>
    <property type="evidence" value="ECO:0007669"/>
    <property type="project" value="TreeGrafter"/>
</dbReference>
<evidence type="ECO:0000313" key="17">
    <source>
        <dbReference type="EMBL" id="TKW60593.1"/>
    </source>
</evidence>
<dbReference type="SUPFAM" id="SSF81665">
    <property type="entry name" value="Calcium ATPase, transmembrane domain M"/>
    <property type="match status" value="1"/>
</dbReference>
<dbReference type="EC" id="3.6.3.3" evidence="17"/>
<dbReference type="Gene3D" id="3.40.1110.10">
    <property type="entry name" value="Calcium-transporting ATPase, cytoplasmic domain N"/>
    <property type="match status" value="1"/>
</dbReference>
<evidence type="ECO:0000259" key="16">
    <source>
        <dbReference type="PROSITE" id="PS50846"/>
    </source>
</evidence>
<feature type="transmembrane region" description="Helical" evidence="15">
    <location>
        <begin position="675"/>
        <end position="694"/>
    </location>
</feature>
<evidence type="ECO:0000256" key="5">
    <source>
        <dbReference type="ARBA" id="ARBA00022553"/>
    </source>
</evidence>
<evidence type="ECO:0000256" key="10">
    <source>
        <dbReference type="ARBA" id="ARBA00022842"/>
    </source>
</evidence>
<keyword evidence="8 15" id="KW-0547">Nucleotide-binding</keyword>
<dbReference type="GO" id="GO:0005507">
    <property type="term" value="F:copper ion binding"/>
    <property type="evidence" value="ECO:0007669"/>
    <property type="project" value="TreeGrafter"/>
</dbReference>
<dbReference type="InterPro" id="IPR023299">
    <property type="entry name" value="ATPase_P-typ_cyto_dom_N"/>
</dbReference>
<dbReference type="InterPro" id="IPR036412">
    <property type="entry name" value="HAD-like_sf"/>
</dbReference>
<dbReference type="NCBIfam" id="TIGR01525">
    <property type="entry name" value="ATPase-IB_hvy"/>
    <property type="match status" value="1"/>
</dbReference>
<keyword evidence="17" id="KW-0378">Hydrolase</keyword>
<evidence type="ECO:0000256" key="15">
    <source>
        <dbReference type="RuleBase" id="RU362081"/>
    </source>
</evidence>
<dbReference type="InterPro" id="IPR018303">
    <property type="entry name" value="ATPase_P-typ_P_site"/>
</dbReference>
<reference evidence="17 18" key="1">
    <citation type="journal article" date="2017" name="Nat. Commun.">
        <title>In situ click chemistry generation of cyclooxygenase-2 inhibitors.</title>
        <authorList>
            <person name="Bhardwaj A."/>
            <person name="Kaur J."/>
            <person name="Wuest M."/>
            <person name="Wuest F."/>
        </authorList>
    </citation>
    <scope>NUCLEOTIDE SEQUENCE [LARGE SCALE GENOMIC DNA]</scope>
    <source>
        <strain evidence="17">S2_018_000_R2_106</strain>
    </source>
</reference>
<keyword evidence="9 15" id="KW-0067">ATP-binding</keyword>
<keyword evidence="6 15" id="KW-0812">Transmembrane</keyword>
<dbReference type="NCBIfam" id="TIGR01511">
    <property type="entry name" value="ATPase-IB1_Cu"/>
    <property type="match status" value="1"/>
</dbReference>
<feature type="transmembrane region" description="Helical" evidence="15">
    <location>
        <begin position="700"/>
        <end position="718"/>
    </location>
</feature>
<comment type="similarity">
    <text evidence="2 15">Belongs to the cation transport ATPase (P-type) (TC 3.A.3) family. Type IB subfamily.</text>
</comment>
<keyword evidence="3" id="KW-0813">Transport</keyword>
<keyword evidence="7 15" id="KW-0479">Metal-binding</keyword>
<evidence type="ECO:0000256" key="2">
    <source>
        <dbReference type="ARBA" id="ARBA00006024"/>
    </source>
</evidence>
<dbReference type="Pfam" id="PF00122">
    <property type="entry name" value="E1-E2_ATPase"/>
    <property type="match status" value="1"/>
</dbReference>
<dbReference type="InterPro" id="IPR008250">
    <property type="entry name" value="ATPase_P-typ_transduc_dom_A_sf"/>
</dbReference>
<accession>A0A6N4R4E6</accession>
<dbReference type="CDD" id="cd00371">
    <property type="entry name" value="HMA"/>
    <property type="match status" value="1"/>
</dbReference>
<evidence type="ECO:0000256" key="14">
    <source>
        <dbReference type="ARBA" id="ARBA00023136"/>
    </source>
</evidence>
<keyword evidence="10" id="KW-0460">Magnesium</keyword>
<dbReference type="Proteomes" id="UP000320948">
    <property type="component" value="Unassembled WGS sequence"/>
</dbReference>
<dbReference type="InterPro" id="IPR059000">
    <property type="entry name" value="ATPase_P-type_domA"/>
</dbReference>
<dbReference type="NCBIfam" id="TIGR01512">
    <property type="entry name" value="ATPase-IB2_Cd"/>
    <property type="match status" value="1"/>
</dbReference>
<evidence type="ECO:0000256" key="12">
    <source>
        <dbReference type="ARBA" id="ARBA00022989"/>
    </source>
</evidence>
<dbReference type="InterPro" id="IPR036163">
    <property type="entry name" value="HMA_dom_sf"/>
</dbReference>
<organism evidence="17 18">
    <name type="scientific">Blastochloris viridis</name>
    <name type="common">Rhodopseudomonas viridis</name>
    <dbReference type="NCBI Taxonomy" id="1079"/>
    <lineage>
        <taxon>Bacteria</taxon>
        <taxon>Pseudomonadati</taxon>
        <taxon>Pseudomonadota</taxon>
        <taxon>Alphaproteobacteria</taxon>
        <taxon>Hyphomicrobiales</taxon>
        <taxon>Blastochloridaceae</taxon>
        <taxon>Blastochloris</taxon>
    </lineage>
</organism>
<keyword evidence="14 15" id="KW-0472">Membrane</keyword>
<dbReference type="EMBL" id="VAFM01000002">
    <property type="protein sequence ID" value="TKW60593.1"/>
    <property type="molecule type" value="Genomic_DNA"/>
</dbReference>
<feature type="transmembrane region" description="Helical" evidence="15">
    <location>
        <begin position="358"/>
        <end position="378"/>
    </location>
</feature>
<feature type="transmembrane region" description="Helical" evidence="15">
    <location>
        <begin position="107"/>
        <end position="128"/>
    </location>
</feature>
<feature type="transmembrane region" description="Helical" evidence="15">
    <location>
        <begin position="201"/>
        <end position="219"/>
    </location>
</feature>
<dbReference type="Gene3D" id="3.30.70.100">
    <property type="match status" value="1"/>
</dbReference>
<dbReference type="InterPro" id="IPR023214">
    <property type="entry name" value="HAD_sf"/>
</dbReference>
<feature type="transmembrane region" description="Helical" evidence="15">
    <location>
        <begin position="384"/>
        <end position="410"/>
    </location>
</feature>
<name>A0A6N4R4E6_BLAVI</name>
<dbReference type="SUPFAM" id="SSF56784">
    <property type="entry name" value="HAD-like"/>
    <property type="match status" value="1"/>
</dbReference>
<dbReference type="GO" id="GO:0043682">
    <property type="term" value="F:P-type divalent copper transporter activity"/>
    <property type="evidence" value="ECO:0007669"/>
    <property type="project" value="TreeGrafter"/>
</dbReference>
<evidence type="ECO:0000256" key="1">
    <source>
        <dbReference type="ARBA" id="ARBA00004651"/>
    </source>
</evidence>
<evidence type="ECO:0000256" key="3">
    <source>
        <dbReference type="ARBA" id="ARBA00022448"/>
    </source>
</evidence>
<evidence type="ECO:0000256" key="11">
    <source>
        <dbReference type="ARBA" id="ARBA00022967"/>
    </source>
</evidence>
<dbReference type="AlphaFoldDB" id="A0A6N4R4E6"/>
<dbReference type="InterPro" id="IPR023298">
    <property type="entry name" value="ATPase_P-typ_TM_dom_sf"/>
</dbReference>
<dbReference type="PANTHER" id="PTHR43520">
    <property type="entry name" value="ATP7, ISOFORM B"/>
    <property type="match status" value="1"/>
</dbReference>
<dbReference type="Gene3D" id="3.40.50.1000">
    <property type="entry name" value="HAD superfamily/HAD-like"/>
    <property type="match status" value="1"/>
</dbReference>
<dbReference type="InterPro" id="IPR006121">
    <property type="entry name" value="HMA_dom"/>
</dbReference>
<dbReference type="Pfam" id="PF00403">
    <property type="entry name" value="HMA"/>
    <property type="match status" value="1"/>
</dbReference>
<sequence length="725" mass="77293">MTTATALEQDVLKTYLHTDTDGVQRLQFMVEGVHCAACMARIEGAMNHVDGVDQARLNLSTKRLTLTWKGPLAIAEQAITAANKAGYGLTPYDPASLERKADADERFLLKCLAVAGFASMNVMLLSVSLWSGAEGETRTLFQWISALIVLPALAYAGRPYFYAAYKGIKHKRLGMEVPISVALVLTSAISLYDTIAGYGETYFESAIMLLFFLLIGRYLEARVKGKSRNAAEHLLGLQHTFVAVQGKDGKVTLMQSAEVPLGSIVLWRQGERLGVDGVLESESASVDTSVLTGESLPRSVRQNEAVQAGLVNRGASVTVKTTAVGQGTVLAELARLVDNATTVKNAYTRLADRISRSYAPLVHTLALGTFTVCMLLGIGGHESVLRAAAVLIVTCPCALALAVPTVQVALMGRMLRSGIILKSGEALEKLATITHVILDKTGTLTLGKPRLVDGGSEAQRKLAARMAIHSQHPLSVAIAHHGEVVTPLPDVEEVAGKGLKAVYKGETLLLGSAKLCGVKEPKDMPDVPRVWFVQGDKAPVMFVFDDPLRADAAAAVEALRRLDINVQVLSGDRAETVQKVSAEVGIHGFEGEATPQRKQEVLATMARQGCVTMMVGDGLNDAPSLALAPVGVSFGQASDLAKLSADVILQRENLMALPLLVQLAQKAKRAVWQNVYISLAYNVVTIPLAMMGYITPMYAALAMSASSLMVVTNAALVGRGKDMGA</sequence>
<keyword evidence="11" id="KW-1278">Translocase</keyword>
<dbReference type="PROSITE" id="PS50846">
    <property type="entry name" value="HMA_2"/>
    <property type="match status" value="1"/>
</dbReference>
<evidence type="ECO:0000256" key="4">
    <source>
        <dbReference type="ARBA" id="ARBA00022475"/>
    </source>
</evidence>
<keyword evidence="13" id="KW-0406">Ion transport</keyword>
<dbReference type="SUPFAM" id="SSF55008">
    <property type="entry name" value="HMA, heavy metal-associated domain"/>
    <property type="match status" value="1"/>
</dbReference>
<feature type="transmembrane region" description="Helical" evidence="15">
    <location>
        <begin position="140"/>
        <end position="161"/>
    </location>
</feature>
<evidence type="ECO:0000256" key="6">
    <source>
        <dbReference type="ARBA" id="ARBA00022692"/>
    </source>
</evidence>
<evidence type="ECO:0000256" key="9">
    <source>
        <dbReference type="ARBA" id="ARBA00022840"/>
    </source>
</evidence>
<dbReference type="InterPro" id="IPR001757">
    <property type="entry name" value="P_typ_ATPase"/>
</dbReference>